<dbReference type="InterPro" id="IPR002549">
    <property type="entry name" value="AI-2E-like"/>
</dbReference>
<sequence>MTVGGTAYDLSEGPTVRLRLPRRPATEPDPVDAPASSGPTGQPVVERAPEADATPAATVVLDQHSVWRAAWVVVAVLALATFARFVLADGAPVLFTALMAFFAASAMEPAVSRLAGRMPRPIATALVMLGVAVLLVAFFLAFGGMLRDQLTSLVTQAPSLVQSAVEQANQRFGLDIDQSSIMDRLNLSSERITALAGQLATGLLGFVTSLLSALLSTFAFLLFTFYLSADAPRLRTWLARLFPPRLQGVVLSMWEIGLVKIGGYVSSRLVLAAINATAMGVFMWIIDLPYWLPLALWTGLVAQFVPNIGTYVSIVLPVLVGVVSSEPRDGLWVLLYAIAYQQVENIFVEPRISARAVDVHPAVAFGSAMMGGALFGASGALLGVPVGATIIALFDLYKRRYEFSEAADAVAVAAAAGEPVEEAALAGLDDYHI</sequence>
<dbReference type="AlphaFoldDB" id="A0A6I3IBD3"/>
<dbReference type="EMBL" id="WLVL01000021">
    <property type="protein sequence ID" value="MTB71558.1"/>
    <property type="molecule type" value="Genomic_DNA"/>
</dbReference>
<feature type="transmembrane region" description="Helical" evidence="9">
    <location>
        <begin position="368"/>
        <end position="394"/>
    </location>
</feature>
<evidence type="ECO:0000256" key="6">
    <source>
        <dbReference type="ARBA" id="ARBA00022989"/>
    </source>
</evidence>
<keyword evidence="3" id="KW-0813">Transport</keyword>
<evidence type="ECO:0000256" key="1">
    <source>
        <dbReference type="ARBA" id="ARBA00004651"/>
    </source>
</evidence>
<feature type="transmembrane region" description="Helical" evidence="9">
    <location>
        <begin position="93"/>
        <end position="111"/>
    </location>
</feature>
<feature type="transmembrane region" description="Helical" evidence="9">
    <location>
        <begin position="269"/>
        <end position="292"/>
    </location>
</feature>
<feature type="transmembrane region" description="Helical" evidence="9">
    <location>
        <begin position="123"/>
        <end position="146"/>
    </location>
</feature>
<dbReference type="Pfam" id="PF01594">
    <property type="entry name" value="AI-2E_transport"/>
    <property type="match status" value="1"/>
</dbReference>
<dbReference type="GO" id="GO:0005886">
    <property type="term" value="C:plasma membrane"/>
    <property type="evidence" value="ECO:0007669"/>
    <property type="project" value="UniProtKB-SubCell"/>
</dbReference>
<evidence type="ECO:0000256" key="2">
    <source>
        <dbReference type="ARBA" id="ARBA00009773"/>
    </source>
</evidence>
<comment type="subcellular location">
    <subcellularLocation>
        <location evidence="1">Cell membrane</location>
        <topology evidence="1">Multi-pass membrane protein</topology>
    </subcellularLocation>
</comment>
<evidence type="ECO:0000256" key="4">
    <source>
        <dbReference type="ARBA" id="ARBA00022475"/>
    </source>
</evidence>
<accession>A0A6I3IBD3</accession>
<evidence type="ECO:0000256" key="3">
    <source>
        <dbReference type="ARBA" id="ARBA00022448"/>
    </source>
</evidence>
<feature type="region of interest" description="Disordered" evidence="8">
    <location>
        <begin position="1"/>
        <end position="46"/>
    </location>
</feature>
<keyword evidence="7 9" id="KW-0472">Membrane</keyword>
<keyword evidence="5 9" id="KW-0812">Transmembrane</keyword>
<reference evidence="10 11" key="1">
    <citation type="submission" date="2019-11" db="EMBL/GenBank/DDBJ databases">
        <title>Whole genome sequencing identifies a novel species of the genus Arsenicicoccus isolated from human blood.</title>
        <authorList>
            <person name="Jeong J.H."/>
            <person name="Kweon O.J."/>
            <person name="Kim H.R."/>
            <person name="Kim T.-H."/>
            <person name="Ha S.-M."/>
            <person name="Lee M.-K."/>
        </authorList>
    </citation>
    <scope>NUCLEOTIDE SEQUENCE [LARGE SCALE GENOMIC DNA]</scope>
    <source>
        <strain evidence="10 11">MKL-02</strain>
    </source>
</reference>
<feature type="transmembrane region" description="Helical" evidence="9">
    <location>
        <begin position="304"/>
        <end position="323"/>
    </location>
</feature>
<feature type="transmembrane region" description="Helical" evidence="9">
    <location>
        <begin position="203"/>
        <end position="227"/>
    </location>
</feature>
<evidence type="ECO:0000256" key="9">
    <source>
        <dbReference type="SAM" id="Phobius"/>
    </source>
</evidence>
<organism evidence="10 11">
    <name type="scientific">Arsenicicoccus cauae</name>
    <dbReference type="NCBI Taxonomy" id="2663847"/>
    <lineage>
        <taxon>Bacteria</taxon>
        <taxon>Bacillati</taxon>
        <taxon>Actinomycetota</taxon>
        <taxon>Actinomycetes</taxon>
        <taxon>Micrococcales</taxon>
        <taxon>Intrasporangiaceae</taxon>
        <taxon>Arsenicicoccus</taxon>
    </lineage>
</organism>
<dbReference type="PANTHER" id="PTHR21716:SF53">
    <property type="entry name" value="PERMEASE PERM-RELATED"/>
    <property type="match status" value="1"/>
</dbReference>
<evidence type="ECO:0000256" key="5">
    <source>
        <dbReference type="ARBA" id="ARBA00022692"/>
    </source>
</evidence>
<feature type="transmembrane region" description="Helical" evidence="9">
    <location>
        <begin position="69"/>
        <end position="87"/>
    </location>
</feature>
<proteinExistence type="inferred from homology"/>
<keyword evidence="4" id="KW-1003">Cell membrane</keyword>
<keyword evidence="11" id="KW-1185">Reference proteome</keyword>
<dbReference type="GO" id="GO:0055085">
    <property type="term" value="P:transmembrane transport"/>
    <property type="evidence" value="ECO:0007669"/>
    <property type="project" value="TreeGrafter"/>
</dbReference>
<dbReference type="PANTHER" id="PTHR21716">
    <property type="entry name" value="TRANSMEMBRANE PROTEIN"/>
    <property type="match status" value="1"/>
</dbReference>
<evidence type="ECO:0000313" key="11">
    <source>
        <dbReference type="Proteomes" id="UP000431092"/>
    </source>
</evidence>
<name>A0A6I3IBD3_9MICO</name>
<gene>
    <name evidence="10" type="ORF">GGG17_06150</name>
</gene>
<dbReference type="Proteomes" id="UP000431092">
    <property type="component" value="Unassembled WGS sequence"/>
</dbReference>
<evidence type="ECO:0000313" key="10">
    <source>
        <dbReference type="EMBL" id="MTB71558.1"/>
    </source>
</evidence>
<protein>
    <submittedName>
        <fullName evidence="10">AI-2E family transporter</fullName>
    </submittedName>
</protein>
<comment type="similarity">
    <text evidence="2">Belongs to the autoinducer-2 exporter (AI-2E) (TC 2.A.86) family.</text>
</comment>
<keyword evidence="6 9" id="KW-1133">Transmembrane helix</keyword>
<comment type="caution">
    <text evidence="10">The sequence shown here is derived from an EMBL/GenBank/DDBJ whole genome shotgun (WGS) entry which is preliminary data.</text>
</comment>
<feature type="transmembrane region" description="Helical" evidence="9">
    <location>
        <begin position="330"/>
        <end position="348"/>
    </location>
</feature>
<evidence type="ECO:0000256" key="7">
    <source>
        <dbReference type="ARBA" id="ARBA00023136"/>
    </source>
</evidence>
<evidence type="ECO:0000256" key="8">
    <source>
        <dbReference type="SAM" id="MobiDB-lite"/>
    </source>
</evidence>